<name>A0A061QTP3_9CHLO</name>
<feature type="compositionally biased region" description="Polar residues" evidence="1">
    <location>
        <begin position="1"/>
        <end position="10"/>
    </location>
</feature>
<evidence type="ECO:0000313" key="2">
    <source>
        <dbReference type="EMBL" id="JAC63073.1"/>
    </source>
</evidence>
<gene>
    <name evidence="2" type="ORF">TSPGSL018_21584</name>
</gene>
<protein>
    <submittedName>
        <fullName evidence="2">Uncharacterized protein</fullName>
    </submittedName>
</protein>
<sequence length="56" mass="5935">QSSSSSNGAWSTKVARPRSPPPRLPSMPLLPAWRTPFPEASAGPSGVHNLCEFFAA</sequence>
<feature type="region of interest" description="Disordered" evidence="1">
    <location>
        <begin position="1"/>
        <end position="27"/>
    </location>
</feature>
<accession>A0A061QTP3</accession>
<organism evidence="2">
    <name type="scientific">Tetraselmis sp. GSL018</name>
    <dbReference type="NCBI Taxonomy" id="582737"/>
    <lineage>
        <taxon>Eukaryota</taxon>
        <taxon>Viridiplantae</taxon>
        <taxon>Chlorophyta</taxon>
        <taxon>core chlorophytes</taxon>
        <taxon>Chlorodendrophyceae</taxon>
        <taxon>Chlorodendrales</taxon>
        <taxon>Chlorodendraceae</taxon>
        <taxon>Tetraselmis</taxon>
    </lineage>
</organism>
<reference evidence="2" key="1">
    <citation type="submission" date="2014-05" db="EMBL/GenBank/DDBJ databases">
        <title>The transcriptome of the halophilic microalga Tetraselmis sp. GSL018 isolated from the Great Salt Lake, Utah.</title>
        <authorList>
            <person name="Jinkerson R.E."/>
            <person name="D'Adamo S."/>
            <person name="Posewitz M.C."/>
        </authorList>
    </citation>
    <scope>NUCLEOTIDE SEQUENCE</scope>
    <source>
        <strain evidence="2">GSL018</strain>
    </source>
</reference>
<dbReference type="EMBL" id="GBEZ01023852">
    <property type="protein sequence ID" value="JAC63073.1"/>
    <property type="molecule type" value="Transcribed_RNA"/>
</dbReference>
<evidence type="ECO:0000256" key="1">
    <source>
        <dbReference type="SAM" id="MobiDB-lite"/>
    </source>
</evidence>
<dbReference type="AlphaFoldDB" id="A0A061QTP3"/>
<feature type="non-terminal residue" evidence="2">
    <location>
        <position position="1"/>
    </location>
</feature>
<proteinExistence type="predicted"/>